<dbReference type="EMBL" id="VMHE01000005">
    <property type="protein sequence ID" value="TSJ66225.1"/>
    <property type="molecule type" value="Genomic_DNA"/>
</dbReference>
<sequence>MNLINYSNMCKILINMLLWMKILLKEGFIIIKKYIFIITSTLLIMGCQSVNSSSTTDNTFDLSEDEEKKLSELPLEIKEEIIVPTTFPSEPDNIHITIHRNPSNEEEIMYTEFTFVSRANNWTAHLQTWHVDTSIDTENSLNSITLENGNEAILLKDTNPKLMEWVNSQGNVQTLSFIEDNESSNYTVDDFIDIANSTKKLEYSY</sequence>
<protein>
    <recommendedName>
        <fullName evidence="3">DUF4367 domain-containing protein</fullName>
    </recommendedName>
</protein>
<evidence type="ECO:0008006" key="3">
    <source>
        <dbReference type="Google" id="ProtNLM"/>
    </source>
</evidence>
<dbReference type="Proteomes" id="UP000316425">
    <property type="component" value="Unassembled WGS sequence"/>
</dbReference>
<evidence type="ECO:0000313" key="1">
    <source>
        <dbReference type="EMBL" id="TSJ66225.1"/>
    </source>
</evidence>
<proteinExistence type="predicted"/>
<dbReference type="RefSeq" id="WP_144088224.1">
    <property type="nucleotide sequence ID" value="NZ_VMHE01000005.1"/>
</dbReference>
<evidence type="ECO:0000313" key="2">
    <source>
        <dbReference type="Proteomes" id="UP000316425"/>
    </source>
</evidence>
<keyword evidence="2" id="KW-1185">Reference proteome</keyword>
<comment type="caution">
    <text evidence="1">The sequence shown here is derived from an EMBL/GenBank/DDBJ whole genome shotgun (WGS) entry which is preliminary data.</text>
</comment>
<reference evidence="1 2" key="1">
    <citation type="submission" date="2019-07" db="EMBL/GenBank/DDBJ databases">
        <title>Allobacillus sp. nov. SKP isolated from shrimp paste of Euphausiacea.</title>
        <authorList>
            <person name="Kanchanasin P."/>
            <person name="Tanasupawat S."/>
            <person name="Shi W."/>
            <person name="Wu L."/>
            <person name="Ma J."/>
        </authorList>
    </citation>
    <scope>NUCLEOTIDE SEQUENCE [LARGE SCALE GENOMIC DNA]</scope>
    <source>
        <strain evidence="1 2">SKP4-8</strain>
    </source>
</reference>
<name>A0A556PPB3_9BACI</name>
<accession>A0A556PPB3</accession>
<gene>
    <name evidence="1" type="ORF">FPQ13_04970</name>
</gene>
<organism evidence="1 2">
    <name type="scientific">Allobacillus salarius</name>
    <dbReference type="NCBI Taxonomy" id="1955272"/>
    <lineage>
        <taxon>Bacteria</taxon>
        <taxon>Bacillati</taxon>
        <taxon>Bacillota</taxon>
        <taxon>Bacilli</taxon>
        <taxon>Bacillales</taxon>
        <taxon>Bacillaceae</taxon>
        <taxon>Allobacillus</taxon>
    </lineage>
</organism>
<dbReference type="AlphaFoldDB" id="A0A556PPB3"/>